<dbReference type="GO" id="GO:0016787">
    <property type="term" value="F:hydrolase activity"/>
    <property type="evidence" value="ECO:0007669"/>
    <property type="project" value="UniProtKB-KW"/>
</dbReference>
<evidence type="ECO:0000313" key="4">
    <source>
        <dbReference type="EMBL" id="MCD5518246.1"/>
    </source>
</evidence>
<evidence type="ECO:0000256" key="2">
    <source>
        <dbReference type="ARBA" id="ARBA00022801"/>
    </source>
</evidence>
<sequence>MLKNQKLLEQLTLKEKALLMAGQGEWQTRAIKGKVKSIFLSDGPFGLRKQSGAGDHLGLNGSEPATCFPSSATLANSWDQEVGREVGRALGKEAQRLKVDQVLGPALNVKRNPRGGRSFEYYSEDPYLAGKMAAGMIQGLQENGTIATPKHLAVNSQETRRMASNSVVDERALREIYLTNFEIAVKEGQPKSIMSSYNEINGTYANEAKWLLTDTLRKDWGFAGYVVTDWGGDNDHVSGIKAGSNLAMPGLGVNAAEEVVKAVESGELSEAVLDQRVDELLTVILHAGQKPADDGFSWEKQHAVARDAAKKSLVLLKNQDQVLPLAAGTKVALVGDFAKTPRYQGAGSSLINSHDLESLLDTAKDYPIDLVGYARGCLRQGEIKSDLLEEAKALADKCDVYVANVGLDESAESEGLDRTNLAIPPCQAKLLEELAATGKPVVVVLSGGAAIELPWENKVSAILHEYLGGEAGPSAVWEVLTGKYNPSGRLAESYPLTEADIPFDNEFPEIKRNAYYKESIFVGYRYYETAGVKVKYPFGYGLSYTTFAYSNLTIDDQGVSLDVSNTGKVAGRETVQLYIGKKDSPLIRAKRELKGWTQVDLDAGETKRVAIPFDEYAFRYFDPNLGSWQEEKGRYQIMLGQNVDEILLTGEYDLKRGIVPEVKETSSYQKYREGKLLMVTDRDFEEIYGAKLPENRPAGKRELEWNDPLLEMANAKSWLGRAAAKWLARKIQESLDKSKPDLNFLFNYNMPFRAMTKMLGDTISRSMAEDILLIVNGHFWRGSGRLIRDYFQNNRKEKNDKDVQQ</sequence>
<name>A0ABD4SBK8_9LACO</name>
<dbReference type="Pfam" id="PF01915">
    <property type="entry name" value="Glyco_hydro_3_C"/>
    <property type="match status" value="1"/>
</dbReference>
<organism evidence="4 5">
    <name type="scientific">Lactobacillus delbrueckii subsp. allosunkii</name>
    <dbReference type="NCBI Taxonomy" id="1050107"/>
    <lineage>
        <taxon>Bacteria</taxon>
        <taxon>Bacillati</taxon>
        <taxon>Bacillota</taxon>
        <taxon>Bacilli</taxon>
        <taxon>Lactobacillales</taxon>
        <taxon>Lactobacillaceae</taxon>
        <taxon>Lactobacillus</taxon>
    </lineage>
</organism>
<dbReference type="InterPro" id="IPR036962">
    <property type="entry name" value="Glyco_hydro_3_N_sf"/>
</dbReference>
<feature type="domain" description="Fibronectin type III-like" evidence="3">
    <location>
        <begin position="573"/>
        <end position="643"/>
    </location>
</feature>
<keyword evidence="2 4" id="KW-0378">Hydrolase</keyword>
<dbReference type="InterPro" id="IPR002772">
    <property type="entry name" value="Glyco_hydro_3_C"/>
</dbReference>
<dbReference type="InterPro" id="IPR017853">
    <property type="entry name" value="GH"/>
</dbReference>
<dbReference type="InterPro" id="IPR050288">
    <property type="entry name" value="Cellulose_deg_GH3"/>
</dbReference>
<dbReference type="Pfam" id="PF14310">
    <property type="entry name" value="Fn3-like"/>
    <property type="match status" value="1"/>
</dbReference>
<dbReference type="Gene3D" id="2.60.40.10">
    <property type="entry name" value="Immunoglobulins"/>
    <property type="match status" value="1"/>
</dbReference>
<dbReference type="RefSeq" id="WP_231523600.1">
    <property type="nucleotide sequence ID" value="NZ_JAJNUD010000015.1"/>
</dbReference>
<gene>
    <name evidence="4" type="ORF">LOB39_06700</name>
</gene>
<dbReference type="AlphaFoldDB" id="A0ABD4SBK8"/>
<comment type="caution">
    <text evidence="4">The sequence shown here is derived from an EMBL/GenBank/DDBJ whole genome shotgun (WGS) entry which is preliminary data.</text>
</comment>
<comment type="similarity">
    <text evidence="1">Belongs to the glycosyl hydrolase 3 family.</text>
</comment>
<dbReference type="Pfam" id="PF00933">
    <property type="entry name" value="Glyco_hydro_3"/>
    <property type="match status" value="1"/>
</dbReference>
<dbReference type="PANTHER" id="PTHR42715:SF10">
    <property type="entry name" value="BETA-GLUCOSIDASE"/>
    <property type="match status" value="1"/>
</dbReference>
<evidence type="ECO:0000313" key="5">
    <source>
        <dbReference type="Proteomes" id="UP001320314"/>
    </source>
</evidence>
<evidence type="ECO:0000256" key="1">
    <source>
        <dbReference type="ARBA" id="ARBA00005336"/>
    </source>
</evidence>
<dbReference type="PRINTS" id="PR00133">
    <property type="entry name" value="GLHYDRLASE3"/>
</dbReference>
<dbReference type="Gene3D" id="3.20.20.300">
    <property type="entry name" value="Glycoside hydrolase, family 3, N-terminal domain"/>
    <property type="match status" value="1"/>
</dbReference>
<evidence type="ECO:0000259" key="3">
    <source>
        <dbReference type="SMART" id="SM01217"/>
    </source>
</evidence>
<protein>
    <submittedName>
        <fullName evidence="4">Glycoside hydrolase family 3 C-terminal domain-containing protein</fullName>
    </submittedName>
</protein>
<dbReference type="InterPro" id="IPR001764">
    <property type="entry name" value="Glyco_hydro_3_N"/>
</dbReference>
<dbReference type="InterPro" id="IPR026891">
    <property type="entry name" value="Fn3-like"/>
</dbReference>
<dbReference type="SUPFAM" id="SSF51445">
    <property type="entry name" value="(Trans)glycosidases"/>
    <property type="match status" value="1"/>
</dbReference>
<dbReference type="Gene3D" id="3.40.50.1700">
    <property type="entry name" value="Glycoside hydrolase family 3 C-terminal domain"/>
    <property type="match status" value="1"/>
</dbReference>
<proteinExistence type="inferred from homology"/>
<dbReference type="EMBL" id="JAJNUD010000015">
    <property type="protein sequence ID" value="MCD5518246.1"/>
    <property type="molecule type" value="Genomic_DNA"/>
</dbReference>
<dbReference type="InterPro" id="IPR036881">
    <property type="entry name" value="Glyco_hydro_3_C_sf"/>
</dbReference>
<dbReference type="InterPro" id="IPR013783">
    <property type="entry name" value="Ig-like_fold"/>
</dbReference>
<dbReference type="PANTHER" id="PTHR42715">
    <property type="entry name" value="BETA-GLUCOSIDASE"/>
    <property type="match status" value="1"/>
</dbReference>
<dbReference type="SUPFAM" id="SSF52279">
    <property type="entry name" value="Beta-D-glucan exohydrolase, C-terminal domain"/>
    <property type="match status" value="1"/>
</dbReference>
<accession>A0ABD4SBK8</accession>
<dbReference type="SMART" id="SM01217">
    <property type="entry name" value="Fn3_like"/>
    <property type="match status" value="1"/>
</dbReference>
<dbReference type="Proteomes" id="UP001320314">
    <property type="component" value="Unassembled WGS sequence"/>
</dbReference>
<reference evidence="4 5" key="1">
    <citation type="submission" date="2021-12" db="EMBL/GenBank/DDBJ databases">
        <title>Antimicrobial susceptibility of Lactobacillus delbrueckii subsp. lactis obtained from milk products and other habitats.</title>
        <authorList>
            <person name="Shani N."/>
        </authorList>
    </citation>
    <scope>NUCLEOTIDE SEQUENCE [LARGE SCALE GENOMIC DNA]</scope>
    <source>
        <strain evidence="4 5">CIRM BIA 266</strain>
    </source>
</reference>